<dbReference type="SUPFAM" id="SSF53335">
    <property type="entry name" value="S-adenosyl-L-methionine-dependent methyltransferases"/>
    <property type="match status" value="1"/>
</dbReference>
<dbReference type="PANTHER" id="PTHR12496:SF0">
    <property type="entry name" value="METHYLTRANSFERASE DOMAIN-CONTAINING PROTEIN"/>
    <property type="match status" value="1"/>
</dbReference>
<dbReference type="Pfam" id="PF13679">
    <property type="entry name" value="Methyltransf_32"/>
    <property type="match status" value="1"/>
</dbReference>
<proteinExistence type="predicted"/>
<feature type="domain" description="Methyltransferase" evidence="1">
    <location>
        <begin position="129"/>
        <end position="275"/>
    </location>
</feature>
<dbReference type="PANTHER" id="PTHR12496">
    <property type="entry name" value="CGI-41 METHYLTRANSFERASE"/>
    <property type="match status" value="1"/>
</dbReference>
<sequence>MSEAKDFLLPNYPIRLPEGYTCPEKYVLALIDYIEKYRCWTEIHFVDFITLNHWNLISEDWQHALLNEEDLFDTITKIAFGKYKESWPESLRSYIKETKEIELPRINPHSSKQIISSLDKRILPGMVEKKIHEVERMTPVIKQLASDHQVESIMDLGAGQGYLSRSLAYRSNLKVLAVDSSEVQTCGAKRFDERIIKHLKKSDVLQLHHVNEFITPENASTILSRWSKTQNEKWLLCGLHTCGDLASMILRLFASSDDMTCLVNVGCCYHFLSEQRPHCGFPMSDVVKKTNLVIGHTSRMLSSQVPERWVDKSEDTLIALEHHFFRALLQFIMVKKGLAAPGAAPVIGRLNKKKDFTSFPVYVQAALSRLGLPAGTITDEEANDYYNMYKAKQIDKQIAYVWSLRAILAPVLESIILVDRWLYLDDVIPDSPTKKVCLWPLFDPITSPRNMVIMATK</sequence>
<dbReference type="EMBL" id="JAANQT010000291">
    <property type="protein sequence ID" value="KAG1312352.1"/>
    <property type="molecule type" value="Genomic_DNA"/>
</dbReference>
<dbReference type="Gene3D" id="3.40.50.150">
    <property type="entry name" value="Vaccinia Virus protein VP39"/>
    <property type="match status" value="1"/>
</dbReference>
<dbReference type="InterPro" id="IPR029063">
    <property type="entry name" value="SAM-dependent_MTases_sf"/>
</dbReference>
<protein>
    <recommendedName>
        <fullName evidence="1">Methyltransferase domain-containing protein</fullName>
    </recommendedName>
</protein>
<comment type="caution">
    <text evidence="2">The sequence shown here is derived from an EMBL/GenBank/DDBJ whole genome shotgun (WGS) entry which is preliminary data.</text>
</comment>
<evidence type="ECO:0000259" key="1">
    <source>
        <dbReference type="Pfam" id="PF13679"/>
    </source>
</evidence>
<dbReference type="InterPro" id="IPR052220">
    <property type="entry name" value="METTL25"/>
</dbReference>
<name>A0A9P6XFC6_RHIOR</name>
<accession>A0A9P6XFC6</accession>
<dbReference type="AlphaFoldDB" id="A0A9P6XFC6"/>
<dbReference type="Proteomes" id="UP000716291">
    <property type="component" value="Unassembled WGS sequence"/>
</dbReference>
<evidence type="ECO:0000313" key="3">
    <source>
        <dbReference type="Proteomes" id="UP000716291"/>
    </source>
</evidence>
<dbReference type="InterPro" id="IPR025714">
    <property type="entry name" value="Methyltranfer_dom"/>
</dbReference>
<keyword evidence="3" id="KW-1185">Reference proteome</keyword>
<dbReference type="OrthoDB" id="10258156at2759"/>
<gene>
    <name evidence="2" type="ORF">G6F64_003093</name>
</gene>
<evidence type="ECO:0000313" key="2">
    <source>
        <dbReference type="EMBL" id="KAG1312352.1"/>
    </source>
</evidence>
<organism evidence="2 3">
    <name type="scientific">Rhizopus oryzae</name>
    <name type="common">Mucormycosis agent</name>
    <name type="synonym">Rhizopus arrhizus var. delemar</name>
    <dbReference type="NCBI Taxonomy" id="64495"/>
    <lineage>
        <taxon>Eukaryota</taxon>
        <taxon>Fungi</taxon>
        <taxon>Fungi incertae sedis</taxon>
        <taxon>Mucoromycota</taxon>
        <taxon>Mucoromycotina</taxon>
        <taxon>Mucoromycetes</taxon>
        <taxon>Mucorales</taxon>
        <taxon>Mucorineae</taxon>
        <taxon>Rhizopodaceae</taxon>
        <taxon>Rhizopus</taxon>
    </lineage>
</organism>
<reference evidence="2" key="1">
    <citation type="journal article" date="2020" name="Microb. Genom.">
        <title>Genetic diversity of clinical and environmental Mucorales isolates obtained from an investigation of mucormycosis cases among solid organ transplant recipients.</title>
        <authorList>
            <person name="Nguyen M.H."/>
            <person name="Kaul D."/>
            <person name="Muto C."/>
            <person name="Cheng S.J."/>
            <person name="Richter R.A."/>
            <person name="Bruno V.M."/>
            <person name="Liu G."/>
            <person name="Beyhan S."/>
            <person name="Sundermann A.J."/>
            <person name="Mounaud S."/>
            <person name="Pasculle A.W."/>
            <person name="Nierman W.C."/>
            <person name="Driscoll E."/>
            <person name="Cumbie R."/>
            <person name="Clancy C.J."/>
            <person name="Dupont C.L."/>
        </authorList>
    </citation>
    <scope>NUCLEOTIDE SEQUENCE</scope>
    <source>
        <strain evidence="2">GL11</strain>
    </source>
</reference>